<dbReference type="EMBL" id="CP103300">
    <property type="protein sequence ID" value="UYM17058.1"/>
    <property type="molecule type" value="Genomic_DNA"/>
</dbReference>
<name>A0ABY6GWB8_9GAMM</name>
<accession>A0ABY6GWB8</accession>
<dbReference type="RefSeq" id="WP_262599499.1">
    <property type="nucleotide sequence ID" value="NZ_CP103300.1"/>
</dbReference>
<evidence type="ECO:0000313" key="1">
    <source>
        <dbReference type="EMBL" id="UYM17058.1"/>
    </source>
</evidence>
<sequence length="75" mass="8330">MKETLIRLAGLLVLLCSGLAYPESNISSKLWQITDHHQQIRGYLFGSAHLGVSEERLFKSFPKLKEAIDSVSGSL</sequence>
<evidence type="ECO:0000313" key="2">
    <source>
        <dbReference type="Proteomes" id="UP001163255"/>
    </source>
</evidence>
<reference evidence="1" key="1">
    <citation type="submission" date="2022-10" db="EMBL/GenBank/DDBJ databases">
        <title>Completed Genome Sequence of two octocoral isolated bacterium, Endozoicomonas euniceicola EF212T and Endozoicomonas gorgoniicola PS125T.</title>
        <authorList>
            <person name="Chiou Y.-J."/>
            <person name="Chen Y.-H."/>
        </authorList>
    </citation>
    <scope>NUCLEOTIDE SEQUENCE</scope>
    <source>
        <strain evidence="1">EF212</strain>
    </source>
</reference>
<protein>
    <submittedName>
        <fullName evidence="1">TraB/GumN family protein</fullName>
    </submittedName>
</protein>
<keyword evidence="2" id="KW-1185">Reference proteome</keyword>
<gene>
    <name evidence="1" type="ORF">NX720_03775</name>
</gene>
<organism evidence="1 2">
    <name type="scientific">Endozoicomonas euniceicola</name>
    <dbReference type="NCBI Taxonomy" id="1234143"/>
    <lineage>
        <taxon>Bacteria</taxon>
        <taxon>Pseudomonadati</taxon>
        <taxon>Pseudomonadota</taxon>
        <taxon>Gammaproteobacteria</taxon>
        <taxon>Oceanospirillales</taxon>
        <taxon>Endozoicomonadaceae</taxon>
        <taxon>Endozoicomonas</taxon>
    </lineage>
</organism>
<dbReference type="Proteomes" id="UP001163255">
    <property type="component" value="Chromosome"/>
</dbReference>
<proteinExistence type="predicted"/>